<dbReference type="PANTHER" id="PTHR21621">
    <property type="entry name" value="RIBOSOMAL PROTEIN S6 MODIFICATION PROTEIN"/>
    <property type="match status" value="1"/>
</dbReference>
<dbReference type="GO" id="GO:0018169">
    <property type="term" value="F:ribosomal S6-glutamic acid ligase activity"/>
    <property type="evidence" value="ECO:0007669"/>
    <property type="project" value="TreeGrafter"/>
</dbReference>
<accession>A0A3N0CHG3</accession>
<organism evidence="1 2">
    <name type="scientific">Nocardioides marmoriginsengisoli</name>
    <dbReference type="NCBI Taxonomy" id="661483"/>
    <lineage>
        <taxon>Bacteria</taxon>
        <taxon>Bacillati</taxon>
        <taxon>Actinomycetota</taxon>
        <taxon>Actinomycetes</taxon>
        <taxon>Propionibacteriales</taxon>
        <taxon>Nocardioidaceae</taxon>
        <taxon>Nocardioides</taxon>
    </lineage>
</organism>
<sequence length="311" mass="34982">MTNRAHTANPDGPVLVVTNERDFAADVVVARLQASGYPVERLNTETDLQVVWRPDEPPLAARYSAVWLRQFLADPTPQDSVNDVDDFLVTREQWRTWLTDLAEHAPTRWMNPLWSARRAENKLIQLRTAVSVGLRVPATIVTNSRDEAAAHQAKVGRSIVKALASAFFPFSDSGFMFTRPLDEALALDATNWTQQPVIVQAAIHPRTDIRIFIIGTDFAAAARTEVDAVDWRTRSGEAEWERCEPPEDILERCRNYLSAFDLVYGAFDFAFDGDTWWFLECNQAGEFAFADRPLELGVAEAITTWLCGGPR</sequence>
<dbReference type="GO" id="GO:0005737">
    <property type="term" value="C:cytoplasm"/>
    <property type="evidence" value="ECO:0007669"/>
    <property type="project" value="TreeGrafter"/>
</dbReference>
<keyword evidence="2" id="KW-1185">Reference proteome</keyword>
<gene>
    <name evidence="1" type="ORF">EFK50_14135</name>
</gene>
<dbReference type="GO" id="GO:0009432">
    <property type="term" value="P:SOS response"/>
    <property type="evidence" value="ECO:0007669"/>
    <property type="project" value="TreeGrafter"/>
</dbReference>
<dbReference type="RefSeq" id="WP_123228160.1">
    <property type="nucleotide sequence ID" value="NZ_RJSE01000007.1"/>
</dbReference>
<evidence type="ECO:0000313" key="1">
    <source>
        <dbReference type="EMBL" id="RNL62868.1"/>
    </source>
</evidence>
<protein>
    <recommendedName>
        <fullName evidence="3">ATP-grasp ribosomal peptide maturase</fullName>
    </recommendedName>
</protein>
<evidence type="ECO:0008006" key="3">
    <source>
        <dbReference type="Google" id="ProtNLM"/>
    </source>
</evidence>
<proteinExistence type="predicted"/>
<evidence type="ECO:0000313" key="2">
    <source>
        <dbReference type="Proteomes" id="UP000267128"/>
    </source>
</evidence>
<dbReference type="Proteomes" id="UP000267128">
    <property type="component" value="Unassembled WGS sequence"/>
</dbReference>
<comment type="caution">
    <text evidence="1">The sequence shown here is derived from an EMBL/GenBank/DDBJ whole genome shotgun (WGS) entry which is preliminary data.</text>
</comment>
<dbReference type="Gene3D" id="3.30.470.20">
    <property type="entry name" value="ATP-grasp fold, B domain"/>
    <property type="match status" value="1"/>
</dbReference>
<dbReference type="AlphaFoldDB" id="A0A3N0CHG3"/>
<dbReference type="EMBL" id="RJSE01000007">
    <property type="protein sequence ID" value="RNL62868.1"/>
    <property type="molecule type" value="Genomic_DNA"/>
</dbReference>
<name>A0A3N0CHG3_9ACTN</name>
<dbReference type="OrthoDB" id="9794735at2"/>
<reference evidence="1 2" key="1">
    <citation type="submission" date="2018-11" db="EMBL/GenBank/DDBJ databases">
        <authorList>
            <person name="Li F."/>
        </authorList>
    </citation>
    <scope>NUCLEOTIDE SEQUENCE [LARGE SCALE GENOMIC DNA]</scope>
    <source>
        <strain evidence="1 2">Gsoil 097</strain>
    </source>
</reference>
<dbReference type="PANTHER" id="PTHR21621:SF0">
    <property type="entry name" value="BETA-CITRYLGLUTAMATE SYNTHASE B-RELATED"/>
    <property type="match status" value="1"/>
</dbReference>
<dbReference type="SUPFAM" id="SSF56059">
    <property type="entry name" value="Glutathione synthetase ATP-binding domain-like"/>
    <property type="match status" value="1"/>
</dbReference>